<keyword evidence="6" id="KW-0812">Transmembrane</keyword>
<dbReference type="InterPro" id="IPR019554">
    <property type="entry name" value="Soluble_ligand-bd"/>
</dbReference>
<dbReference type="InterPro" id="IPR003715">
    <property type="entry name" value="Poly_export_N"/>
</dbReference>
<evidence type="ECO:0000256" key="14">
    <source>
        <dbReference type="ARBA" id="ARBA00023288"/>
    </source>
</evidence>
<evidence type="ECO:0000256" key="12">
    <source>
        <dbReference type="ARBA" id="ARBA00023139"/>
    </source>
</evidence>
<evidence type="ECO:0000313" key="18">
    <source>
        <dbReference type="EMBL" id="UGX91985.1"/>
    </source>
</evidence>
<keyword evidence="5" id="KW-0762">Sugar transport</keyword>
<dbReference type="GO" id="GO:0006811">
    <property type="term" value="P:monoatomic ion transport"/>
    <property type="evidence" value="ECO:0007669"/>
    <property type="project" value="UniProtKB-KW"/>
</dbReference>
<comment type="subcellular location">
    <subcellularLocation>
        <location evidence="1">Cell outer membrane</location>
        <topology evidence="1">Multi-pass membrane protein</topology>
    </subcellularLocation>
</comment>
<keyword evidence="13" id="KW-0998">Cell outer membrane</keyword>
<feature type="domain" description="Soluble ligand binding" evidence="16">
    <location>
        <begin position="362"/>
        <end position="390"/>
    </location>
</feature>
<evidence type="ECO:0000256" key="1">
    <source>
        <dbReference type="ARBA" id="ARBA00004571"/>
    </source>
</evidence>
<evidence type="ECO:0000256" key="2">
    <source>
        <dbReference type="ARBA" id="ARBA00009450"/>
    </source>
</evidence>
<evidence type="ECO:0000256" key="10">
    <source>
        <dbReference type="ARBA" id="ARBA00023114"/>
    </source>
</evidence>
<dbReference type="GO" id="GO:0015288">
    <property type="term" value="F:porin activity"/>
    <property type="evidence" value="ECO:0007669"/>
    <property type="project" value="UniProtKB-KW"/>
</dbReference>
<dbReference type="InterPro" id="IPR049712">
    <property type="entry name" value="Poly_export"/>
</dbReference>
<dbReference type="GO" id="GO:0046930">
    <property type="term" value="C:pore complex"/>
    <property type="evidence" value="ECO:0007669"/>
    <property type="project" value="UniProtKB-KW"/>
</dbReference>
<dbReference type="Pfam" id="PF02563">
    <property type="entry name" value="Poly_export"/>
    <property type="match status" value="1"/>
</dbReference>
<dbReference type="Gene3D" id="3.30.1950.10">
    <property type="entry name" value="wza like domain"/>
    <property type="match status" value="1"/>
</dbReference>
<dbReference type="GO" id="GO:0015159">
    <property type="term" value="F:polysaccharide transmembrane transporter activity"/>
    <property type="evidence" value="ECO:0007669"/>
    <property type="project" value="InterPro"/>
</dbReference>
<gene>
    <name evidence="18" type="ORF">G6321_00040640</name>
</gene>
<dbReference type="GO" id="GO:0009279">
    <property type="term" value="C:cell outer membrane"/>
    <property type="evidence" value="ECO:0007669"/>
    <property type="project" value="UniProtKB-SubCell"/>
</dbReference>
<evidence type="ECO:0000256" key="13">
    <source>
        <dbReference type="ARBA" id="ARBA00023237"/>
    </source>
</evidence>
<evidence type="ECO:0000313" key="19">
    <source>
        <dbReference type="Proteomes" id="UP000564836"/>
    </source>
</evidence>
<keyword evidence="7" id="KW-0732">Signal</keyword>
<keyword evidence="4" id="KW-1134">Transmembrane beta strand</keyword>
<evidence type="ECO:0000259" key="16">
    <source>
        <dbReference type="Pfam" id="PF10531"/>
    </source>
</evidence>
<evidence type="ECO:0000256" key="9">
    <source>
        <dbReference type="ARBA" id="ARBA00023065"/>
    </source>
</evidence>
<proteinExistence type="inferred from homology"/>
<keyword evidence="3" id="KW-0813">Transport</keyword>
<keyword evidence="12" id="KW-0564">Palmitate</keyword>
<feature type="domain" description="Polysaccharide export protein N-terminal" evidence="15">
    <location>
        <begin position="159"/>
        <end position="247"/>
    </location>
</feature>
<dbReference type="Gene3D" id="3.10.560.10">
    <property type="entry name" value="Outer membrane lipoprotein wza domain like"/>
    <property type="match status" value="2"/>
</dbReference>
<evidence type="ECO:0000259" key="17">
    <source>
        <dbReference type="Pfam" id="PF22461"/>
    </source>
</evidence>
<evidence type="ECO:0000256" key="6">
    <source>
        <dbReference type="ARBA" id="ARBA00022692"/>
    </source>
</evidence>
<evidence type="ECO:0000256" key="3">
    <source>
        <dbReference type="ARBA" id="ARBA00022448"/>
    </source>
</evidence>
<dbReference type="AlphaFoldDB" id="A0A9X9YM30"/>
<keyword evidence="11" id="KW-0472">Membrane</keyword>
<keyword evidence="10" id="KW-0626">Porin</keyword>
<evidence type="ECO:0000259" key="15">
    <source>
        <dbReference type="Pfam" id="PF02563"/>
    </source>
</evidence>
<dbReference type="Pfam" id="PF10531">
    <property type="entry name" value="SLBB"/>
    <property type="match status" value="1"/>
</dbReference>
<keyword evidence="14" id="KW-0449">Lipoprotein</keyword>
<dbReference type="EMBL" id="CP088280">
    <property type="protein sequence ID" value="UGX91985.1"/>
    <property type="molecule type" value="Genomic_DNA"/>
</dbReference>
<comment type="similarity">
    <text evidence="2">Belongs to the BexD/CtrA/VexA family.</text>
</comment>
<dbReference type="Proteomes" id="UP000564836">
    <property type="component" value="Chromosome"/>
</dbReference>
<sequence>MYGLRTAYLRGCSAQILDRDFGVYPRSQVAIRSQPQVLYHKVEDVAVTPQHGICTVIPILDECEGIVVAKTERFDFDFGISRILAVAAISFSLAGCGSFIPLDSPDAVATQTNAALITEPSAPLAYALMPVNPAILQATNAFTDSAGMVFSRLPGGNYRDVTIGIGDIVTVTVYEAQAGGLFIPREAGVRPGNFVDIPRQQVDQSGNINIPYAGSIKVAGLTPRAVSNIIRERLKDRAIDPQAVVSVAEQRGNQISVLGEVNSPLRFPVDPGGIRLMGAIARAGGPKYPSYESTITIKREGRTYSETMSSVVHNPNEDALLAPGDVVFLTRIPRVYMVFGSTPSPGSIGGTNNRRFTFENDNMSLAEAIAKAGGLDGARADSKSIYVYRFEPKPLLEKIGIAVSQFPTKSVPAAYKFDMSKPDGWFQADTFRMRDHDVISVAESPSIEFIKLMAPLNAATANADNISSVVVNSK</sequence>
<evidence type="ECO:0000256" key="4">
    <source>
        <dbReference type="ARBA" id="ARBA00022452"/>
    </source>
</evidence>
<evidence type="ECO:0000256" key="8">
    <source>
        <dbReference type="ARBA" id="ARBA00023047"/>
    </source>
</evidence>
<dbReference type="RefSeq" id="WP_224516975.1">
    <property type="nucleotide sequence ID" value="NZ_CP088280.1"/>
</dbReference>
<reference evidence="18 19" key="2">
    <citation type="journal article" date="2022" name="Int. J. Syst. Evol. Microbiol.">
        <title>Strains of Bradyrhizobium barranii sp. nov. associated with legumes native to Canada are symbionts of soybeans and belong to different subspecies (subsp. barranii subsp. nov. and subsp. apii subsp. nov.) and symbiovars (sv. glycinearum and sv. septentrionale).</title>
        <authorList>
            <person name="Bromfield E.S.P."/>
            <person name="Cloutier S."/>
            <person name="Wasai-Hara S."/>
            <person name="Minamisawa K."/>
        </authorList>
    </citation>
    <scope>NUCLEOTIDE SEQUENCE [LARGE SCALE GENOMIC DNA]</scope>
    <source>
        <strain evidence="18 19">323S2</strain>
    </source>
</reference>
<dbReference type="PANTHER" id="PTHR33619">
    <property type="entry name" value="POLYSACCHARIDE EXPORT PROTEIN GFCE-RELATED"/>
    <property type="match status" value="1"/>
</dbReference>
<feature type="domain" description="SLBB" evidence="17">
    <location>
        <begin position="254"/>
        <end position="328"/>
    </location>
</feature>
<dbReference type="PANTHER" id="PTHR33619:SF3">
    <property type="entry name" value="POLYSACCHARIDE EXPORT PROTEIN GFCE-RELATED"/>
    <property type="match status" value="1"/>
</dbReference>
<evidence type="ECO:0000256" key="11">
    <source>
        <dbReference type="ARBA" id="ARBA00023136"/>
    </source>
</evidence>
<name>A0A9X9YM30_9BRAD</name>
<dbReference type="InterPro" id="IPR054765">
    <property type="entry name" value="SLBB_dom"/>
</dbReference>
<accession>A0A9X9YM30</accession>
<dbReference type="Pfam" id="PF22461">
    <property type="entry name" value="SLBB_2"/>
    <property type="match status" value="1"/>
</dbReference>
<reference evidence="18 19" key="1">
    <citation type="journal article" date="2017" name="Syst. Appl. Microbiol.">
        <title>Soybeans inoculated with root zone soils of Canadian native legumes harbour diverse and novel Bradyrhizobium spp. that possess agricultural potential.</title>
        <authorList>
            <person name="Bromfield E.S.P."/>
            <person name="Cloutier S."/>
            <person name="Tambong J.T."/>
            <person name="Tran Thi T.V."/>
        </authorList>
    </citation>
    <scope>NUCLEOTIDE SEQUENCE [LARGE SCALE GENOMIC DNA]</scope>
    <source>
        <strain evidence="18 19">323S2</strain>
    </source>
</reference>
<organism evidence="18 19">
    <name type="scientific">Bradyrhizobium barranii subsp. barranii</name>
    <dbReference type="NCBI Taxonomy" id="2823807"/>
    <lineage>
        <taxon>Bacteria</taxon>
        <taxon>Pseudomonadati</taxon>
        <taxon>Pseudomonadota</taxon>
        <taxon>Alphaproteobacteria</taxon>
        <taxon>Hyphomicrobiales</taxon>
        <taxon>Nitrobacteraceae</taxon>
        <taxon>Bradyrhizobium</taxon>
        <taxon>Bradyrhizobium barranii</taxon>
    </lineage>
</organism>
<evidence type="ECO:0000256" key="5">
    <source>
        <dbReference type="ARBA" id="ARBA00022597"/>
    </source>
</evidence>
<protein>
    <submittedName>
        <fullName evidence="18">Polysaccharide export protein</fullName>
    </submittedName>
</protein>
<evidence type="ECO:0000256" key="7">
    <source>
        <dbReference type="ARBA" id="ARBA00022729"/>
    </source>
</evidence>
<keyword evidence="8" id="KW-0625">Polysaccharide transport</keyword>
<keyword evidence="9" id="KW-0406">Ion transport</keyword>